<feature type="domain" description="Carbohydrate kinase PfkB" evidence="4">
    <location>
        <begin position="95"/>
        <end position="387"/>
    </location>
</feature>
<comment type="similarity">
    <text evidence="1">Belongs to the carbohydrate kinase PfkB family.</text>
</comment>
<dbReference type="InterPro" id="IPR052700">
    <property type="entry name" value="Carb_kinase_PfkB-like"/>
</dbReference>
<dbReference type="GO" id="GO:0016301">
    <property type="term" value="F:kinase activity"/>
    <property type="evidence" value="ECO:0007669"/>
    <property type="project" value="UniProtKB-KW"/>
</dbReference>
<dbReference type="CDD" id="cd01168">
    <property type="entry name" value="adenosine_kinase"/>
    <property type="match status" value="1"/>
</dbReference>
<dbReference type="Gene3D" id="3.40.1190.20">
    <property type="match status" value="1"/>
</dbReference>
<name>A0AAW1NQ57_9CHLO</name>
<accession>A0AAW1NQ57</accession>
<gene>
    <name evidence="5" type="ORF">WJX73_009863</name>
</gene>
<keyword evidence="3" id="KW-0418">Kinase</keyword>
<dbReference type="PANTHER" id="PTHR43320:SF3">
    <property type="entry name" value="CARBOHYDRATE KINASE PFKB DOMAIN-CONTAINING PROTEIN"/>
    <property type="match status" value="1"/>
</dbReference>
<dbReference type="PANTHER" id="PTHR43320">
    <property type="entry name" value="SUGAR KINASE"/>
    <property type="match status" value="1"/>
</dbReference>
<dbReference type="SUPFAM" id="SSF53613">
    <property type="entry name" value="Ribokinase-like"/>
    <property type="match status" value="1"/>
</dbReference>
<evidence type="ECO:0000259" key="4">
    <source>
        <dbReference type="Pfam" id="PF00294"/>
    </source>
</evidence>
<protein>
    <recommendedName>
        <fullName evidence="4">Carbohydrate kinase PfkB domain-containing protein</fullName>
    </recommendedName>
</protein>
<evidence type="ECO:0000256" key="2">
    <source>
        <dbReference type="ARBA" id="ARBA00022679"/>
    </source>
</evidence>
<keyword evidence="2" id="KW-0808">Transferase</keyword>
<dbReference type="EMBL" id="JALJOQ010000201">
    <property type="protein sequence ID" value="KAK9789932.1"/>
    <property type="molecule type" value="Genomic_DNA"/>
</dbReference>
<dbReference type="InterPro" id="IPR011611">
    <property type="entry name" value="PfkB_dom"/>
</dbReference>
<dbReference type="InterPro" id="IPR002173">
    <property type="entry name" value="Carboh/pur_kinase_PfkB_CS"/>
</dbReference>
<evidence type="ECO:0000313" key="5">
    <source>
        <dbReference type="EMBL" id="KAK9789932.1"/>
    </source>
</evidence>
<evidence type="ECO:0000256" key="1">
    <source>
        <dbReference type="ARBA" id="ARBA00010688"/>
    </source>
</evidence>
<keyword evidence="6" id="KW-1185">Reference proteome</keyword>
<dbReference type="Proteomes" id="UP001465755">
    <property type="component" value="Unassembled WGS sequence"/>
</dbReference>
<reference evidence="5 6" key="1">
    <citation type="journal article" date="2024" name="Nat. Commun.">
        <title>Phylogenomics reveals the evolutionary origins of lichenization in chlorophyte algae.</title>
        <authorList>
            <person name="Puginier C."/>
            <person name="Libourel C."/>
            <person name="Otte J."/>
            <person name="Skaloud P."/>
            <person name="Haon M."/>
            <person name="Grisel S."/>
            <person name="Petersen M."/>
            <person name="Berrin J.G."/>
            <person name="Delaux P.M."/>
            <person name="Dal Grande F."/>
            <person name="Keller J."/>
        </authorList>
    </citation>
    <scope>NUCLEOTIDE SEQUENCE [LARGE SCALE GENOMIC DNA]</scope>
    <source>
        <strain evidence="5 6">SAG 2036</strain>
    </source>
</reference>
<dbReference type="AlphaFoldDB" id="A0AAW1NQ57"/>
<dbReference type="Pfam" id="PF00294">
    <property type="entry name" value="PfkB"/>
    <property type="match status" value="1"/>
</dbReference>
<comment type="caution">
    <text evidence="5">The sequence shown here is derived from an EMBL/GenBank/DDBJ whole genome shotgun (WGS) entry which is preliminary data.</text>
</comment>
<dbReference type="PROSITE" id="PS00584">
    <property type="entry name" value="PFKB_KINASES_2"/>
    <property type="match status" value="1"/>
</dbReference>
<sequence length="411" mass="42418">MCIRSAAVKSLLSTARASAQAPASVFYGALLQALAQPPPLTRARRVAASCISSADCRYDVVGLAQAMVDFGATVPDEFLADFNVEKGGRRIITAEERAKVLQELDGAYKVNAAGSLTNTLLALARLSSAAAVSGIATPLRVAAASVSGCDTLGYFYRKQLHSAGVELLASPAPDSNTGVCMVLTTEDANRTFLSYLGARQELQLTDEIAAAIAHSRLLLIEGYLWEMPGAPEAITRAIKVVHANGGLVALTAGDAAVVERHRSEIWDALGCGVDLLFMNRSEAAALFEDPSMTAAAAALSLGPHCSISAVTDGSKGSCICTLGRLLAVPPYWTQSAPVDSCGAGDAYAAGMVWGMLSGLDPAAMASCASRVASAVIAKHGAGLDVPEAEELLSSMPSAANGVSRLMQLTES</sequence>
<evidence type="ECO:0000256" key="3">
    <source>
        <dbReference type="ARBA" id="ARBA00022777"/>
    </source>
</evidence>
<dbReference type="InterPro" id="IPR029056">
    <property type="entry name" value="Ribokinase-like"/>
</dbReference>
<proteinExistence type="inferred from homology"/>
<evidence type="ECO:0000313" key="6">
    <source>
        <dbReference type="Proteomes" id="UP001465755"/>
    </source>
</evidence>
<organism evidence="5 6">
    <name type="scientific">Symbiochloris irregularis</name>
    <dbReference type="NCBI Taxonomy" id="706552"/>
    <lineage>
        <taxon>Eukaryota</taxon>
        <taxon>Viridiplantae</taxon>
        <taxon>Chlorophyta</taxon>
        <taxon>core chlorophytes</taxon>
        <taxon>Trebouxiophyceae</taxon>
        <taxon>Trebouxiales</taxon>
        <taxon>Trebouxiaceae</taxon>
        <taxon>Symbiochloris</taxon>
    </lineage>
</organism>